<dbReference type="RefSeq" id="WP_349136933.1">
    <property type="nucleotide sequence ID" value="NZ_JBBMFF010000269.1"/>
</dbReference>
<keyword evidence="1" id="KW-0472">Membrane</keyword>
<evidence type="ECO:0000313" key="4">
    <source>
        <dbReference type="Proteomes" id="UP001491552"/>
    </source>
</evidence>
<reference evidence="3 4" key="1">
    <citation type="submission" date="2024-03" db="EMBL/GenBank/DDBJ databases">
        <title>Human intestinal bacterial collection.</title>
        <authorList>
            <person name="Pauvert C."/>
            <person name="Hitch T.C.A."/>
            <person name="Clavel T."/>
        </authorList>
    </citation>
    <scope>NUCLEOTIDE SEQUENCE [LARGE SCALE GENOMIC DNA]</scope>
    <source>
        <strain evidence="3 4">CLA-AA-H192</strain>
    </source>
</reference>
<feature type="transmembrane region" description="Helical" evidence="1">
    <location>
        <begin position="135"/>
        <end position="156"/>
    </location>
</feature>
<proteinExistence type="predicted"/>
<protein>
    <submittedName>
        <fullName evidence="3">Nucleoside recognition domain-containing protein</fullName>
    </submittedName>
</protein>
<keyword evidence="1" id="KW-1133">Transmembrane helix</keyword>
<keyword evidence="1" id="KW-0812">Transmembrane</keyword>
<evidence type="ECO:0000313" key="3">
    <source>
        <dbReference type="EMBL" id="MEQ2512248.1"/>
    </source>
</evidence>
<evidence type="ECO:0000256" key="1">
    <source>
        <dbReference type="SAM" id="Phobius"/>
    </source>
</evidence>
<gene>
    <name evidence="3" type="ORF">WMO66_13525</name>
</gene>
<organism evidence="3 4">
    <name type="scientific">Faecousia intestinalis</name>
    <dbReference type="NCBI Taxonomy" id="3133167"/>
    <lineage>
        <taxon>Bacteria</taxon>
        <taxon>Bacillati</taxon>
        <taxon>Bacillota</taxon>
        <taxon>Clostridia</taxon>
        <taxon>Eubacteriales</taxon>
        <taxon>Oscillospiraceae</taxon>
        <taxon>Faecousia</taxon>
    </lineage>
</organism>
<dbReference type="EMBL" id="JBBMFF010000269">
    <property type="protein sequence ID" value="MEQ2512248.1"/>
    <property type="molecule type" value="Genomic_DNA"/>
</dbReference>
<feature type="domain" description="Nucleoside transporter/FeoB GTPase Gate" evidence="2">
    <location>
        <begin position="43"/>
        <end position="153"/>
    </location>
</feature>
<evidence type="ECO:0000259" key="2">
    <source>
        <dbReference type="Pfam" id="PF07670"/>
    </source>
</evidence>
<dbReference type="Proteomes" id="UP001491552">
    <property type="component" value="Unassembled WGS sequence"/>
</dbReference>
<name>A0ABV1GA03_9FIRM</name>
<feature type="transmembrane region" description="Helical" evidence="1">
    <location>
        <begin position="39"/>
        <end position="59"/>
    </location>
</feature>
<keyword evidence="4" id="KW-1185">Reference proteome</keyword>
<accession>A0ABV1GA03</accession>
<feature type="transmembrane region" description="Helical" evidence="1">
    <location>
        <begin position="168"/>
        <end position="187"/>
    </location>
</feature>
<comment type="caution">
    <text evidence="3">The sequence shown here is derived from an EMBL/GenBank/DDBJ whole genome shotgun (WGS) entry which is preliminary data.</text>
</comment>
<sequence length="193" mass="19677">MVMGWIWTGMVLLALGAAVLTGQTGALTAAALEGAASAIRLALGLAGALCLWSGAAKALERAGGMRALARLARPVFRRLFPQTAQDETAMGYLTANVAANLLGLGNAATPMGIAAVRRMQQRSGSARATDEMCRLIVLNTASIQLLPTTVAAVRAANGAAAPFDILPAVWLTSVCSVAAGLLAAFLFGRASRA</sequence>
<dbReference type="Pfam" id="PF07670">
    <property type="entry name" value="Gate"/>
    <property type="match status" value="1"/>
</dbReference>
<dbReference type="InterPro" id="IPR011642">
    <property type="entry name" value="Gate_dom"/>
</dbReference>